<dbReference type="InterPro" id="IPR046939">
    <property type="entry name" value="TPPII_C_sf"/>
</dbReference>
<dbReference type="InterPro" id="IPR015500">
    <property type="entry name" value="Peptidase_S8_subtilisin-rel"/>
</dbReference>
<dbReference type="Gene3D" id="2.20.25.690">
    <property type="match status" value="1"/>
</dbReference>
<dbReference type="InterPro" id="IPR000209">
    <property type="entry name" value="Peptidase_S8/S53_dom"/>
</dbReference>
<dbReference type="Pfam" id="PF21316">
    <property type="entry name" value="TPPII_GBD"/>
    <property type="match status" value="1"/>
</dbReference>
<comment type="catalytic activity">
    <reaction evidence="1">
        <text>Release of an N-terminal tripeptide from a polypeptide.</text>
        <dbReference type="EC" id="3.4.14.10"/>
    </reaction>
</comment>
<evidence type="ECO:0000256" key="8">
    <source>
        <dbReference type="ARBA" id="ARBA00022825"/>
    </source>
</evidence>
<evidence type="ECO:0000256" key="11">
    <source>
        <dbReference type="SAM" id="MobiDB-lite"/>
    </source>
</evidence>
<dbReference type="InterPro" id="IPR048383">
    <property type="entry name" value="TPPII_Ig-like-1"/>
</dbReference>
<dbReference type="Pfam" id="PF00082">
    <property type="entry name" value="Peptidase_S8"/>
    <property type="match status" value="1"/>
</dbReference>
<evidence type="ECO:0000313" key="17">
    <source>
        <dbReference type="EMBL" id="CAG8501846.1"/>
    </source>
</evidence>
<gene>
    <name evidence="17" type="ORF">DEBURN_LOCUS4718</name>
</gene>
<dbReference type="PROSITE" id="PS51892">
    <property type="entry name" value="SUBTILASE"/>
    <property type="match status" value="1"/>
</dbReference>
<keyword evidence="6 10" id="KW-0645">Protease</keyword>
<dbReference type="GO" id="GO:0006508">
    <property type="term" value="P:proteolysis"/>
    <property type="evidence" value="ECO:0007669"/>
    <property type="project" value="UniProtKB-KW"/>
</dbReference>
<dbReference type="OrthoDB" id="10256524at2759"/>
<keyword evidence="8 10" id="KW-0720">Serine protease</keyword>
<dbReference type="Gene3D" id="2.60.40.3170">
    <property type="match status" value="1"/>
</dbReference>
<feature type="active site" description="Charge relay system" evidence="10">
    <location>
        <position position="443"/>
    </location>
</feature>
<keyword evidence="18" id="KW-1185">Reference proteome</keyword>
<evidence type="ECO:0000259" key="13">
    <source>
        <dbReference type="Pfam" id="PF12580"/>
    </source>
</evidence>
<feature type="domain" description="Tripeptidyl peptidase II second Ig-like" evidence="13">
    <location>
        <begin position="793"/>
        <end position="980"/>
    </location>
</feature>
<dbReference type="Pfam" id="PF21223">
    <property type="entry name" value="TPPII_Ig-like-1"/>
    <property type="match status" value="1"/>
</dbReference>
<dbReference type="InterPro" id="IPR023828">
    <property type="entry name" value="Peptidase_S8_Ser-AS"/>
</dbReference>
<dbReference type="InterPro" id="IPR046940">
    <property type="entry name" value="TPPII_Ig-like_sf"/>
</dbReference>
<dbReference type="PANTHER" id="PTHR43806">
    <property type="entry name" value="PEPTIDASE S8"/>
    <property type="match status" value="1"/>
</dbReference>
<sequence length="1320" mass="148375">MTIRTSKPIPNFPTHGLLPKEETEAATFIKKYPEYDGRGVVIAILDTGVDPGAVGLQTTTEDKPKIIDIIDCTGSGDVVTKTIVKPTISRIDDETVHVIKGLSGRSLIINPTWSNPSGEFRVGIKRAYEFFPKSLITRLKKERRQQFETKHNLLQAEVQQKLVAWEEDHPSGSSPTEADIATKVDLENRAEALKDMLKNYEDPGIIYDVVTFFDGADWRVVVDVNESGDLRERQYHTFSQEDLLNFSVNIYDEGDTTSIVTVSKSHGTHVASITAAHYQNEPELNGIAPGSQIISLKIGDIRLESMETGLALTRAAISLIESKADLANMSYGEATAIPDYGYFVNLIREEVVGKRGCIFLSSAGNSGPALTTLGAPVGAYVTHSMVQAEYALLESVPERSYTWSSQGPNVDGSIGVSIYAPGGAITSTPLYSLTKSQLMNGTSMSSPNATGCVALLLSGLKAERKEYTPYRIKNALENSSKQVNENFNVGLIQVQKTWDYLNKFYDRFDQDIEYEIKIPDRPIIKRGIYLRESHETSSPQLFSVAVRPKFMKDAEPTSGDNNPKKFELENRIALVCTQPWIRAPDFLLLGSQGRLFDVKVDPTQLSPGNFYFAEVQGYDTTCSERGPLFKVPVTITKPNIITNGYKINYDNCSFGPGQIERRFLKVPEGATFADMTVKFATSSLTSPARLWLHLIQLLPQKRFSAHERKYYFSLVKGSCEGEGEEQVTKKQFSVIGGFTLEICLSQFWSSLGNHKVSLEIIFHGTQIVNNSASGCDVFINGNDSFTRLDIVTPVRRDEINPSIQLDTLRKSIRPIESSLKPLGLDRDVLPDSKKTFALTLTYKFNVSEKNMNLVPRFPAFFDLLYDSYLEGFSGILYDVNKKVIGWLDVYPKNFKLETKGDYILQTQIRHHSHEILEKFNNTICILDYNISKKVNLNVYSQIPDVFASEKSTLGRLSLEKDAKKAIFIGSPIDYSVYPKDGKPGDLLLGKFNLISSIKVDGGQYQAKLLIPPVPIKPKDTPIPIGNGGGDKEVKNITDEGSGKLEETTTEEEKLDNELMESIRDLQISYLKKFQADSRARNLLIKELENNFPNHLPLLITKLELLLESSKTTTTTDESSNEDNEDISSETAHKICELTDELLKKINLTELAQYYGLKQDINANEMAKKKKKENDEKKKAVIFAYRAKAQALAVLSDATTSSNELDTLFEKTWKELAQWLDSIPPISDFKNLQIYIIRERKAHRFGNALKALNKYLNEVGLTNDTIKEYEKALKLKLRLLTDLDWEVWEEFERKWKLIRIPPVQGSRIYHSHQHNQDHKID</sequence>
<comment type="caution">
    <text evidence="17">The sequence shown here is derived from an EMBL/GenBank/DDBJ whole genome shotgun (WGS) entry which is preliminary data.</text>
</comment>
<feature type="compositionally biased region" description="Basic and acidic residues" evidence="11">
    <location>
        <begin position="1029"/>
        <end position="1046"/>
    </location>
</feature>
<dbReference type="Proteomes" id="UP000789706">
    <property type="component" value="Unassembled WGS sequence"/>
</dbReference>
<evidence type="ECO:0000256" key="5">
    <source>
        <dbReference type="ARBA" id="ARBA00022438"/>
    </source>
</evidence>
<reference evidence="17" key="1">
    <citation type="submission" date="2021-06" db="EMBL/GenBank/DDBJ databases">
        <authorList>
            <person name="Kallberg Y."/>
            <person name="Tangrot J."/>
            <person name="Rosling A."/>
        </authorList>
    </citation>
    <scope>NUCLEOTIDE SEQUENCE</scope>
    <source>
        <strain evidence="17">AZ414A</strain>
    </source>
</reference>
<dbReference type="GO" id="GO:0005829">
    <property type="term" value="C:cytosol"/>
    <property type="evidence" value="ECO:0007669"/>
    <property type="project" value="TreeGrafter"/>
</dbReference>
<dbReference type="PROSITE" id="PS00138">
    <property type="entry name" value="SUBTILASE_SER"/>
    <property type="match status" value="1"/>
</dbReference>
<evidence type="ECO:0000256" key="4">
    <source>
        <dbReference type="ARBA" id="ARBA00020244"/>
    </source>
</evidence>
<dbReference type="SUPFAM" id="SSF52743">
    <property type="entry name" value="Subtilisin-like"/>
    <property type="match status" value="1"/>
</dbReference>
<feature type="domain" description="Tripeptidyl peptidase II C-terminal" evidence="14">
    <location>
        <begin position="1049"/>
        <end position="1105"/>
    </location>
</feature>
<dbReference type="EC" id="3.4.14.10" evidence="3"/>
<evidence type="ECO:0000256" key="1">
    <source>
        <dbReference type="ARBA" id="ARBA00001910"/>
    </source>
</evidence>
<dbReference type="Pfam" id="PF12583">
    <property type="entry name" value="TPPII_C"/>
    <property type="match status" value="1"/>
</dbReference>
<evidence type="ECO:0000256" key="7">
    <source>
        <dbReference type="ARBA" id="ARBA00022801"/>
    </source>
</evidence>
<feature type="active site" description="Charge relay system" evidence="10">
    <location>
        <position position="266"/>
    </location>
</feature>
<dbReference type="GO" id="GO:0004252">
    <property type="term" value="F:serine-type endopeptidase activity"/>
    <property type="evidence" value="ECO:0007669"/>
    <property type="project" value="UniProtKB-UniRule"/>
</dbReference>
<dbReference type="InterPro" id="IPR048384">
    <property type="entry name" value="TPPII_GBD"/>
</dbReference>
<dbReference type="GO" id="GO:0008240">
    <property type="term" value="F:tripeptidyl-peptidase activity"/>
    <property type="evidence" value="ECO:0007669"/>
    <property type="project" value="UniProtKB-EC"/>
</dbReference>
<keyword evidence="5" id="KW-0031">Aminopeptidase</keyword>
<dbReference type="Gene3D" id="3.40.50.200">
    <property type="entry name" value="Peptidase S8/S53 domain"/>
    <property type="match status" value="2"/>
</dbReference>
<feature type="domain" description="Tripeptidyl-peptidase II galactose-binding" evidence="16">
    <location>
        <begin position="654"/>
        <end position="752"/>
    </location>
</feature>
<name>A0A9N8ZNH5_9GLOM</name>
<feature type="domain" description="Tripeptidyl-peptidase II first Ig-like" evidence="15">
    <location>
        <begin position="514"/>
        <end position="635"/>
    </location>
</feature>
<evidence type="ECO:0000259" key="15">
    <source>
        <dbReference type="Pfam" id="PF21223"/>
    </source>
</evidence>
<dbReference type="InterPro" id="IPR022232">
    <property type="entry name" value="TPPII_C_art"/>
</dbReference>
<evidence type="ECO:0000256" key="6">
    <source>
        <dbReference type="ARBA" id="ARBA00022670"/>
    </source>
</evidence>
<dbReference type="Pfam" id="PF12580">
    <property type="entry name" value="TPPII"/>
    <property type="match status" value="1"/>
</dbReference>
<evidence type="ECO:0000259" key="16">
    <source>
        <dbReference type="Pfam" id="PF21316"/>
    </source>
</evidence>
<evidence type="ECO:0000313" key="18">
    <source>
        <dbReference type="Proteomes" id="UP000789706"/>
    </source>
</evidence>
<evidence type="ECO:0000256" key="9">
    <source>
        <dbReference type="ARBA" id="ARBA00032232"/>
    </source>
</evidence>
<evidence type="ECO:0000259" key="12">
    <source>
        <dbReference type="Pfam" id="PF00082"/>
    </source>
</evidence>
<dbReference type="PRINTS" id="PR00723">
    <property type="entry name" value="SUBTILISIN"/>
</dbReference>
<evidence type="ECO:0000256" key="2">
    <source>
        <dbReference type="ARBA" id="ARBA00011073"/>
    </source>
</evidence>
<accession>A0A9N8ZNH5</accession>
<evidence type="ECO:0000256" key="3">
    <source>
        <dbReference type="ARBA" id="ARBA00012462"/>
    </source>
</evidence>
<protein>
    <recommendedName>
        <fullName evidence="4">Tripeptidyl-peptidase 2</fullName>
        <ecNumber evidence="3">3.4.14.10</ecNumber>
    </recommendedName>
    <alternativeName>
        <fullName evidence="9">Tripeptidyl aminopeptidase</fullName>
    </alternativeName>
</protein>
<feature type="domain" description="Peptidase S8/S53" evidence="12">
    <location>
        <begin position="37"/>
        <end position="484"/>
    </location>
</feature>
<feature type="active site" description="Charge relay system" evidence="10">
    <location>
        <position position="46"/>
    </location>
</feature>
<organism evidence="17 18">
    <name type="scientific">Diversispora eburnea</name>
    <dbReference type="NCBI Taxonomy" id="1213867"/>
    <lineage>
        <taxon>Eukaryota</taxon>
        <taxon>Fungi</taxon>
        <taxon>Fungi incertae sedis</taxon>
        <taxon>Mucoromycota</taxon>
        <taxon>Glomeromycotina</taxon>
        <taxon>Glomeromycetes</taxon>
        <taxon>Diversisporales</taxon>
        <taxon>Diversisporaceae</taxon>
        <taxon>Diversispora</taxon>
    </lineage>
</organism>
<keyword evidence="7 10" id="KW-0378">Hydrolase</keyword>
<feature type="region of interest" description="Disordered" evidence="11">
    <location>
        <begin position="1019"/>
        <end position="1053"/>
    </location>
</feature>
<proteinExistence type="inferred from homology"/>
<evidence type="ECO:0000256" key="10">
    <source>
        <dbReference type="PROSITE-ProRule" id="PRU01240"/>
    </source>
</evidence>
<evidence type="ECO:0000259" key="14">
    <source>
        <dbReference type="Pfam" id="PF12583"/>
    </source>
</evidence>
<comment type="similarity">
    <text evidence="2 10">Belongs to the peptidase S8 family.</text>
</comment>
<dbReference type="PANTHER" id="PTHR43806:SF14">
    <property type="entry name" value="TRIPEPTIDYL-PEPTIDASE 2"/>
    <property type="match status" value="1"/>
</dbReference>
<dbReference type="GO" id="GO:0004177">
    <property type="term" value="F:aminopeptidase activity"/>
    <property type="evidence" value="ECO:0007669"/>
    <property type="project" value="UniProtKB-KW"/>
</dbReference>
<dbReference type="Gene3D" id="1.25.40.710">
    <property type="match status" value="1"/>
</dbReference>
<dbReference type="InterPro" id="IPR022229">
    <property type="entry name" value="TPPII_Ig-like-2"/>
</dbReference>
<dbReference type="InterPro" id="IPR050131">
    <property type="entry name" value="Peptidase_S8_subtilisin-like"/>
</dbReference>
<dbReference type="EMBL" id="CAJVPK010000377">
    <property type="protein sequence ID" value="CAG8501846.1"/>
    <property type="molecule type" value="Genomic_DNA"/>
</dbReference>
<dbReference type="InterPro" id="IPR036852">
    <property type="entry name" value="Peptidase_S8/S53_dom_sf"/>
</dbReference>